<comment type="caution">
    <text evidence="2">The sequence shown here is derived from an EMBL/GenBank/DDBJ whole genome shotgun (WGS) entry which is preliminary data.</text>
</comment>
<dbReference type="Proteomes" id="UP001139157">
    <property type="component" value="Unassembled WGS sequence"/>
</dbReference>
<evidence type="ECO:0000259" key="1">
    <source>
        <dbReference type="Pfam" id="PF01814"/>
    </source>
</evidence>
<dbReference type="RefSeq" id="WP_251908868.1">
    <property type="nucleotide sequence ID" value="NZ_JAMRXG010000001.1"/>
</dbReference>
<protein>
    <submittedName>
        <fullName evidence="2">Hemerythrin domain-containing protein</fullName>
    </submittedName>
</protein>
<dbReference type="EMBL" id="JAMRXG010000001">
    <property type="protein sequence ID" value="MCM6771989.1"/>
    <property type="molecule type" value="Genomic_DNA"/>
</dbReference>
<gene>
    <name evidence="2" type="ORF">NDR86_00710</name>
</gene>
<dbReference type="PANTHER" id="PTHR35585:SF1">
    <property type="entry name" value="HHE DOMAIN PROTEIN (AFU_ORTHOLOGUE AFUA_4G00730)"/>
    <property type="match status" value="1"/>
</dbReference>
<keyword evidence="3" id="KW-1185">Reference proteome</keyword>
<accession>A0A9X2E0Q7</accession>
<feature type="domain" description="Hemerythrin-like" evidence="1">
    <location>
        <begin position="21"/>
        <end position="135"/>
    </location>
</feature>
<sequence>MARSLAEQTEAELGGAHSVLALQKRDHQVMEGLLERIERGSGVAREKALTALCRLVFPHAFAEEAVLWPVLRRALPDGEALTLHVEQEHQQINELFTALETLPPDSTEHRTRFGRIAELLRRDARDEEDVLLPKLQAALSVSELRRVGRVWWVVRHTAPTRPHPTVARRPPGNVLAALPLTGLDRARDRLDQAARRVPPRLAVAYSRTSHALAGVAGAVEHLPPLRRGEDPTTRT</sequence>
<organism evidence="2 3">
    <name type="scientific">Nocardia pulmonis</name>
    <dbReference type="NCBI Taxonomy" id="2951408"/>
    <lineage>
        <taxon>Bacteria</taxon>
        <taxon>Bacillati</taxon>
        <taxon>Actinomycetota</taxon>
        <taxon>Actinomycetes</taxon>
        <taxon>Mycobacteriales</taxon>
        <taxon>Nocardiaceae</taxon>
        <taxon>Nocardia</taxon>
    </lineage>
</organism>
<name>A0A9X2E0Q7_9NOCA</name>
<dbReference type="Gene3D" id="1.20.120.520">
    <property type="entry name" value="nmb1532 protein domain like"/>
    <property type="match status" value="1"/>
</dbReference>
<evidence type="ECO:0000313" key="3">
    <source>
        <dbReference type="Proteomes" id="UP001139157"/>
    </source>
</evidence>
<dbReference type="Pfam" id="PF01814">
    <property type="entry name" value="Hemerythrin"/>
    <property type="match status" value="1"/>
</dbReference>
<evidence type="ECO:0000313" key="2">
    <source>
        <dbReference type="EMBL" id="MCM6771989.1"/>
    </source>
</evidence>
<dbReference type="PANTHER" id="PTHR35585">
    <property type="entry name" value="HHE DOMAIN PROTEIN (AFU_ORTHOLOGUE AFUA_4G00730)"/>
    <property type="match status" value="1"/>
</dbReference>
<dbReference type="InterPro" id="IPR012312">
    <property type="entry name" value="Hemerythrin-like"/>
</dbReference>
<reference evidence="2" key="1">
    <citation type="submission" date="2022-06" db="EMBL/GenBank/DDBJ databases">
        <title>Novel species in genus nocardia.</title>
        <authorList>
            <person name="Li F."/>
        </authorList>
    </citation>
    <scope>NUCLEOTIDE SEQUENCE</scope>
    <source>
        <strain evidence="2">CDC141</strain>
    </source>
</reference>
<dbReference type="AlphaFoldDB" id="A0A9X2E0Q7"/>
<proteinExistence type="predicted"/>